<dbReference type="EMBL" id="FOGV01000007">
    <property type="protein sequence ID" value="SER86077.1"/>
    <property type="molecule type" value="Genomic_DNA"/>
</dbReference>
<evidence type="ECO:0000256" key="1">
    <source>
        <dbReference type="SAM" id="Phobius"/>
    </source>
</evidence>
<dbReference type="Pfam" id="PF10947">
    <property type="entry name" value="DUF2628"/>
    <property type="match status" value="1"/>
</dbReference>
<evidence type="ECO:0000313" key="3">
    <source>
        <dbReference type="Proteomes" id="UP000199318"/>
    </source>
</evidence>
<proteinExistence type="predicted"/>
<dbReference type="InterPro" id="IPR024399">
    <property type="entry name" value="DUF2628"/>
</dbReference>
<dbReference type="AlphaFoldDB" id="A0A1H9SMD4"/>
<keyword evidence="1" id="KW-0812">Transmembrane</keyword>
<feature type="transmembrane region" description="Helical" evidence="1">
    <location>
        <begin position="31"/>
        <end position="57"/>
    </location>
</feature>
<keyword evidence="3" id="KW-1185">Reference proteome</keyword>
<reference evidence="3" key="1">
    <citation type="submission" date="2016-10" db="EMBL/GenBank/DDBJ databases">
        <authorList>
            <person name="de Groot N.N."/>
        </authorList>
    </citation>
    <scope>NUCLEOTIDE SEQUENCE [LARGE SCALE GENOMIC DNA]</scope>
    <source>
        <strain evidence="3">10nlg</strain>
    </source>
</reference>
<gene>
    <name evidence="2" type="ORF">SAMN05444126_10768</name>
</gene>
<name>A0A1H9SMD4_9BACI</name>
<dbReference type="Proteomes" id="UP000199318">
    <property type="component" value="Unassembled WGS sequence"/>
</dbReference>
<organism evidence="2 3">
    <name type="scientific">Salisediminibacterium halotolerans</name>
    <dbReference type="NCBI Taxonomy" id="517425"/>
    <lineage>
        <taxon>Bacteria</taxon>
        <taxon>Bacillati</taxon>
        <taxon>Bacillota</taxon>
        <taxon>Bacilli</taxon>
        <taxon>Bacillales</taxon>
        <taxon>Bacillaceae</taxon>
        <taxon>Salisediminibacterium</taxon>
    </lineage>
</organism>
<comment type="caution">
    <text evidence="2">The sequence shown here is derived from an EMBL/GenBank/DDBJ whole genome shotgun (WGS) entry which is preliminary data.</text>
</comment>
<keyword evidence="1" id="KW-0472">Membrane</keyword>
<protein>
    <recommendedName>
        <fullName evidence="4">DUF2628 domain-containing protein</fullName>
    </recommendedName>
</protein>
<evidence type="ECO:0000313" key="2">
    <source>
        <dbReference type="EMBL" id="SER86077.1"/>
    </source>
</evidence>
<evidence type="ECO:0008006" key="4">
    <source>
        <dbReference type="Google" id="ProtNLM"/>
    </source>
</evidence>
<feature type="transmembrane region" description="Helical" evidence="1">
    <location>
        <begin position="113"/>
        <end position="137"/>
    </location>
</feature>
<feature type="transmembrane region" description="Helical" evidence="1">
    <location>
        <begin position="63"/>
        <end position="82"/>
    </location>
</feature>
<sequence length="262" mass="31219">MTDQPSRYTFNHFAFVFAPFWLGYHRLYQWIFVYFLFVLLMLAISSYFPWFSAVFLWPDWLEPLFILTYMVLLHGFFGFAATKLAALRQERLNEQDENGRPKVPLFSAQNPSFLSAILSPLIIGAFFLWPLMFTAFWEYNPSVSPGVYTYEDDRSVPEGQLDIRQPASYEKYNDLINLYFRAEEPIDGKSFRYELYFAEELDEEWEMIQEQDSNIFSGRTISMSLIDAERPETETGYYRLNVYLDDERVAETMFDIYLEQYE</sequence>
<dbReference type="RefSeq" id="WP_093072492.1">
    <property type="nucleotide sequence ID" value="NZ_FOGV01000007.1"/>
</dbReference>
<accession>A0A1H9SMD4</accession>
<keyword evidence="1" id="KW-1133">Transmembrane helix</keyword>